<organism evidence="1 4">
    <name type="scientific">Helicobacter typhlonius</name>
    <dbReference type="NCBI Taxonomy" id="76936"/>
    <lineage>
        <taxon>Bacteria</taxon>
        <taxon>Pseudomonadati</taxon>
        <taxon>Campylobacterota</taxon>
        <taxon>Epsilonproteobacteria</taxon>
        <taxon>Campylobacterales</taxon>
        <taxon>Helicobacteraceae</taxon>
        <taxon>Helicobacter</taxon>
    </lineage>
</organism>
<dbReference type="Proteomes" id="UP000029925">
    <property type="component" value="Unassembled WGS sequence"/>
</dbReference>
<evidence type="ECO:0000313" key="4">
    <source>
        <dbReference type="Proteomes" id="UP000064525"/>
    </source>
</evidence>
<proteinExistence type="predicted"/>
<dbReference type="AlphaFoldDB" id="A0A099UCV6"/>
<dbReference type="EMBL" id="JRPF02000009">
    <property type="protein sequence ID" value="TLD78136.1"/>
    <property type="molecule type" value="Genomic_DNA"/>
</dbReference>
<dbReference type="KEGG" id="hty:BN2458_PEG0177"/>
<dbReference type="STRING" id="76936.BN2458_PEG0177"/>
<dbReference type="RefSeq" id="WP_034326653.1">
    <property type="nucleotide sequence ID" value="NZ_CAJTQN010000011.1"/>
</dbReference>
<name>A0A099UCV6_9HELI</name>
<dbReference type="OrthoDB" id="9802097at2"/>
<dbReference type="GO" id="GO:0032259">
    <property type="term" value="P:methylation"/>
    <property type="evidence" value="ECO:0007669"/>
    <property type="project" value="UniProtKB-KW"/>
</dbReference>
<dbReference type="Gene3D" id="3.40.50.150">
    <property type="entry name" value="Vaccinia Virus protein VP39"/>
    <property type="match status" value="1"/>
</dbReference>
<keyword evidence="2" id="KW-0489">Methyltransferase</keyword>
<protein>
    <submittedName>
        <fullName evidence="1">Biotin synthesis protein BioC</fullName>
    </submittedName>
    <submittedName>
        <fullName evidence="2">Methyltransferase domain-containing protein</fullName>
    </submittedName>
</protein>
<dbReference type="InterPro" id="IPR029063">
    <property type="entry name" value="SAM-dependent_MTases_sf"/>
</dbReference>
<dbReference type="EMBL" id="LN907858">
    <property type="protein sequence ID" value="CUU39064.1"/>
    <property type="molecule type" value="Genomic_DNA"/>
</dbReference>
<dbReference type="SUPFAM" id="SSF53335">
    <property type="entry name" value="S-adenosyl-L-methionine-dependent methyltransferases"/>
    <property type="match status" value="1"/>
</dbReference>
<dbReference type="Proteomes" id="UP000064525">
    <property type="component" value="Chromosome I"/>
</dbReference>
<evidence type="ECO:0000313" key="2">
    <source>
        <dbReference type="EMBL" id="TLD78136.1"/>
    </source>
</evidence>
<keyword evidence="2" id="KW-0808">Transferase</keyword>
<sequence>MLYLKRFLKAKDTYTQNAIVQKYMRDKLLEILRAQHRVDFKYIFEFGAGNGELSALLCKMLTFTSYVCNDINDYKVHFDDTRMRYECFDMKELLKQKICQMQFELIVSNATLQWLDFEQTLCDIKQILSPNGYCLLSTFGEQNCYEVKAITDYGLSYISLECMREILTKHFTIILLEEEIMNLDFPTPLDVFRHLRLSGVNALSQNGFIGKNMLCEYERRFKNRLTYHPIYMLLRHKENL</sequence>
<evidence type="ECO:0000313" key="3">
    <source>
        <dbReference type="Proteomes" id="UP000029925"/>
    </source>
</evidence>
<dbReference type="PATRIC" id="fig|76936.10.peg.172"/>
<reference evidence="4" key="3">
    <citation type="submission" date="2015-11" db="EMBL/GenBank/DDBJ databases">
        <authorList>
            <person name="Anvar S.Y."/>
        </authorList>
    </citation>
    <scope>NUCLEOTIDE SEQUENCE [LARGE SCALE GENOMIC DNA]</scope>
</reference>
<gene>
    <name evidence="1" type="ORF">BN2458_PEG0177</name>
    <name evidence="2" type="ORF">LS75_007440</name>
</gene>
<dbReference type="GeneID" id="78150525"/>
<dbReference type="Pfam" id="PF13489">
    <property type="entry name" value="Methyltransf_23"/>
    <property type="match status" value="1"/>
</dbReference>
<dbReference type="GO" id="GO:0008168">
    <property type="term" value="F:methyltransferase activity"/>
    <property type="evidence" value="ECO:0007669"/>
    <property type="project" value="UniProtKB-KW"/>
</dbReference>
<keyword evidence="3" id="KW-1185">Reference proteome</keyword>
<reference evidence="1" key="2">
    <citation type="submission" date="2015-11" db="EMBL/GenBank/DDBJ databases">
        <authorList>
            <person name="Zhang Y."/>
            <person name="Guo Z."/>
        </authorList>
    </citation>
    <scope>NUCLEOTIDE SEQUENCE</scope>
    <source>
        <strain evidence="1">1</strain>
    </source>
</reference>
<evidence type="ECO:0000313" key="1">
    <source>
        <dbReference type="EMBL" id="CUU39064.1"/>
    </source>
</evidence>
<accession>A0A099UCV6</accession>
<reference evidence="2 3" key="1">
    <citation type="journal article" date="2014" name="Genome Announc.">
        <title>Draft genome sequences of eight enterohepatic helicobacter species isolated from both laboratory and wild rodents.</title>
        <authorList>
            <person name="Sheh A."/>
            <person name="Shen Z."/>
            <person name="Fox J.G."/>
        </authorList>
    </citation>
    <scope>NUCLEOTIDE SEQUENCE [LARGE SCALE GENOMIC DNA]</scope>
    <source>
        <strain evidence="2 3">MIT 98-6810</strain>
    </source>
</reference>